<sequence>MLSARFRRSASVSRAGVRRLTSFALVATLGLLTLTGCRSDPSVAVYAGGQKLTEAKLDQMMDELLAKVPAEQRQPDLVAGLRGELVRFFALTAAAKSYAATTGQTLPAGPVTEIGARFRLPETAEVVQAAAQGVAAVTMFDQAAEKANPQAVPTEDDRRDAYAQLRGPQGEPTGLSYAEARPLLTDEALAKPVTQRELIEGASADVGVSINPRYDRSYPVQLVLDGQKVTAVDVHFGPAGAVVQAPPPAPAGAPGGGHDDH</sequence>
<evidence type="ECO:0008006" key="4">
    <source>
        <dbReference type="Google" id="ProtNLM"/>
    </source>
</evidence>
<reference evidence="3" key="1">
    <citation type="journal article" date="2019" name="Int. J. Syst. Evol. Microbiol.">
        <title>The Global Catalogue of Microorganisms (GCM) 10K type strain sequencing project: providing services to taxonomists for standard genome sequencing and annotation.</title>
        <authorList>
            <consortium name="The Broad Institute Genomics Platform"/>
            <consortium name="The Broad Institute Genome Sequencing Center for Infectious Disease"/>
            <person name="Wu L."/>
            <person name="Ma J."/>
        </authorList>
    </citation>
    <scope>NUCLEOTIDE SEQUENCE [LARGE SCALE GENOMIC DNA]</scope>
    <source>
        <strain evidence="3">JCM 3367</strain>
    </source>
</reference>
<organism evidence="2 3">
    <name type="scientific">Pilimelia columellifera subsp. columellifera</name>
    <dbReference type="NCBI Taxonomy" id="706583"/>
    <lineage>
        <taxon>Bacteria</taxon>
        <taxon>Bacillati</taxon>
        <taxon>Actinomycetota</taxon>
        <taxon>Actinomycetes</taxon>
        <taxon>Micromonosporales</taxon>
        <taxon>Micromonosporaceae</taxon>
        <taxon>Pilimelia</taxon>
    </lineage>
</organism>
<feature type="region of interest" description="Disordered" evidence="1">
    <location>
        <begin position="241"/>
        <end position="261"/>
    </location>
</feature>
<evidence type="ECO:0000313" key="3">
    <source>
        <dbReference type="Proteomes" id="UP001499978"/>
    </source>
</evidence>
<protein>
    <recommendedName>
        <fullName evidence="4">Lipoprotein</fullName>
    </recommendedName>
</protein>
<proteinExistence type="predicted"/>
<comment type="caution">
    <text evidence="2">The sequence shown here is derived from an EMBL/GenBank/DDBJ whole genome shotgun (WGS) entry which is preliminary data.</text>
</comment>
<keyword evidence="3" id="KW-1185">Reference proteome</keyword>
<dbReference type="Proteomes" id="UP001499978">
    <property type="component" value="Unassembled WGS sequence"/>
</dbReference>
<evidence type="ECO:0000313" key="2">
    <source>
        <dbReference type="EMBL" id="GAA2524583.1"/>
    </source>
</evidence>
<name>A0ABP6AWE8_9ACTN</name>
<evidence type="ECO:0000256" key="1">
    <source>
        <dbReference type="SAM" id="MobiDB-lite"/>
    </source>
</evidence>
<gene>
    <name evidence="2" type="ORF">GCM10010201_23920</name>
</gene>
<accession>A0ABP6AWE8</accession>
<dbReference type="RefSeq" id="WP_344172290.1">
    <property type="nucleotide sequence ID" value="NZ_BAAARY010000010.1"/>
</dbReference>
<dbReference type="EMBL" id="BAAARY010000010">
    <property type="protein sequence ID" value="GAA2524583.1"/>
    <property type="molecule type" value="Genomic_DNA"/>
</dbReference>